<dbReference type="Proteomes" id="UP001199528">
    <property type="component" value="Chromosome"/>
</dbReference>
<dbReference type="EMBL" id="CP085083">
    <property type="protein sequence ID" value="WDZ51799.1"/>
    <property type="molecule type" value="Genomic_DNA"/>
</dbReference>
<sequence length="38" mass="4659">MDLIKFIRSFNTLGTYLFLATMLLIWLSIYFYYINPFD</sequence>
<gene>
    <name evidence="2" type="ORF">LF296_03105</name>
</gene>
<keyword evidence="1" id="KW-0812">Transmembrane</keyword>
<name>A0AAJ6NJW7_9GAMM</name>
<protein>
    <submittedName>
        <fullName evidence="2">Uncharacterized protein</fullName>
    </submittedName>
</protein>
<keyword evidence="1" id="KW-1133">Transmembrane helix</keyword>
<evidence type="ECO:0000313" key="2">
    <source>
        <dbReference type="EMBL" id="WDZ51799.1"/>
    </source>
</evidence>
<reference evidence="2" key="1">
    <citation type="journal article" date="2022" name="Front Environ Sci">
        <title>Complete genome sequence analysis of a novel alkane-degrading bacterial strain, Acinetobacter vivianii KJ-1, and its diesel degradation ability.</title>
        <authorList>
            <person name="Zhang Y."/>
            <person name="Song F."/>
            <person name="Wang J."/>
            <person name="Zhao Q."/>
            <person name="Zheng L."/>
            <person name="Wang Z."/>
            <person name="Zhang X."/>
            <person name="Gao Y."/>
            <person name="Chen G."/>
            <person name="Huang Y."/>
        </authorList>
    </citation>
    <scope>NUCLEOTIDE SEQUENCE</scope>
    <source>
        <strain evidence="2">KJ-1</strain>
    </source>
</reference>
<reference evidence="2" key="2">
    <citation type="submission" date="2023-02" db="EMBL/GenBank/DDBJ databases">
        <authorList>
            <person name="Huang Y."/>
            <person name="Zhang Y."/>
            <person name="Zhang T."/>
            <person name="Wang J."/>
        </authorList>
    </citation>
    <scope>NUCLEOTIDE SEQUENCE</scope>
    <source>
        <strain evidence="2">KJ-1</strain>
    </source>
</reference>
<feature type="transmembrane region" description="Helical" evidence="1">
    <location>
        <begin position="12"/>
        <end position="33"/>
    </location>
</feature>
<proteinExistence type="predicted"/>
<evidence type="ECO:0000256" key="1">
    <source>
        <dbReference type="SAM" id="Phobius"/>
    </source>
</evidence>
<accession>A0AAJ6NJW7</accession>
<dbReference type="KEGG" id="aviv:LF296_03105"/>
<evidence type="ECO:0000313" key="3">
    <source>
        <dbReference type="Proteomes" id="UP001199528"/>
    </source>
</evidence>
<dbReference type="AlphaFoldDB" id="A0AAJ6NJW7"/>
<organism evidence="2 3">
    <name type="scientific">Acinetobacter vivianii</name>
    <dbReference type="NCBI Taxonomy" id="1776742"/>
    <lineage>
        <taxon>Bacteria</taxon>
        <taxon>Pseudomonadati</taxon>
        <taxon>Pseudomonadota</taxon>
        <taxon>Gammaproteobacteria</taxon>
        <taxon>Moraxellales</taxon>
        <taxon>Moraxellaceae</taxon>
        <taxon>Acinetobacter</taxon>
    </lineage>
</organism>
<keyword evidence="1" id="KW-0472">Membrane</keyword>